<dbReference type="Proteomes" id="UP000558284">
    <property type="component" value="Unassembled WGS sequence"/>
</dbReference>
<protein>
    <submittedName>
        <fullName evidence="2">Uncharacterized protein</fullName>
    </submittedName>
</protein>
<sequence>MGKVKLTSEHKRHQRIGAGIVSEANYFARRCGLSTEEAVALMTADHGSYETQITPIKNKRGRKSAAKNKPLRAGKRSRTK</sequence>
<comment type="caution">
    <text evidence="2">The sequence shown here is derived from an EMBL/GenBank/DDBJ whole genome shotgun (WGS) entry which is preliminary data.</text>
</comment>
<evidence type="ECO:0000256" key="1">
    <source>
        <dbReference type="SAM" id="MobiDB-lite"/>
    </source>
</evidence>
<feature type="region of interest" description="Disordered" evidence="1">
    <location>
        <begin position="56"/>
        <end position="80"/>
    </location>
</feature>
<dbReference type="EMBL" id="JACDTY010000027">
    <property type="protein sequence ID" value="MBA1144736.1"/>
    <property type="molecule type" value="Genomic_DNA"/>
</dbReference>
<dbReference type="RefSeq" id="WP_181061669.1">
    <property type="nucleotide sequence ID" value="NZ_JACDTY010000027.1"/>
</dbReference>
<reference evidence="2 3" key="1">
    <citation type="submission" date="2020-07" db="EMBL/GenBank/DDBJ databases">
        <title>Definition of the novel symbiovar canariense within Mesorhizobium novociceri, a new species of genus Mesorhizobium nodulating Cicer canariense in the Caldera de Taburiente National Park (La Palma, Canary Islands).</title>
        <authorList>
            <person name="Leon-Barrios M."/>
            <person name="Perez-Yepez J."/>
            <person name="Flores-Felix J.D."/>
            <person name="Ramirez-Baena M.H."/>
            <person name="Pulido-Suarez L."/>
            <person name="Igual J.M."/>
            <person name="Velazquez E."/>
            <person name="Peix A."/>
        </authorList>
    </citation>
    <scope>NUCLEOTIDE SEQUENCE [LARGE SCALE GENOMIC DNA]</scope>
    <source>
        <strain evidence="2 3">CCANP35</strain>
    </source>
</reference>
<accession>A0A838BDV7</accession>
<gene>
    <name evidence="2" type="ORF">H0241_31540</name>
</gene>
<dbReference type="AlphaFoldDB" id="A0A838BDV7"/>
<proteinExistence type="predicted"/>
<feature type="compositionally biased region" description="Basic residues" evidence="1">
    <location>
        <begin position="57"/>
        <end position="80"/>
    </location>
</feature>
<evidence type="ECO:0000313" key="2">
    <source>
        <dbReference type="EMBL" id="MBA1144736.1"/>
    </source>
</evidence>
<evidence type="ECO:0000313" key="3">
    <source>
        <dbReference type="Proteomes" id="UP000558284"/>
    </source>
</evidence>
<name>A0A838BDV7_9HYPH</name>
<organism evidence="2 3">
    <name type="scientific">Mesorhizobium neociceri</name>
    <dbReference type="NCBI Taxonomy" id="1307853"/>
    <lineage>
        <taxon>Bacteria</taxon>
        <taxon>Pseudomonadati</taxon>
        <taxon>Pseudomonadota</taxon>
        <taxon>Alphaproteobacteria</taxon>
        <taxon>Hyphomicrobiales</taxon>
        <taxon>Phyllobacteriaceae</taxon>
        <taxon>Mesorhizobium</taxon>
    </lineage>
</organism>
<keyword evidence="3" id="KW-1185">Reference proteome</keyword>